<gene>
    <name evidence="3" type="ORF">D1614_12255</name>
</gene>
<keyword evidence="4" id="KW-1185">Reference proteome</keyword>
<dbReference type="InterPro" id="IPR017850">
    <property type="entry name" value="Alkaline_phosphatase_core_sf"/>
</dbReference>
<dbReference type="RefSeq" id="WP_119438239.1">
    <property type="nucleotide sequence ID" value="NZ_QWGR01000006.1"/>
</dbReference>
<dbReference type="CDD" id="cd16031">
    <property type="entry name" value="G6S_like"/>
    <property type="match status" value="1"/>
</dbReference>
<reference evidence="3 4" key="1">
    <citation type="submission" date="2018-08" db="EMBL/GenBank/DDBJ databases">
        <title>Pallidiluteibacterium maritimus gen. nov., sp. nov., isolated from coastal sediment.</title>
        <authorList>
            <person name="Zhou L.Y."/>
        </authorList>
    </citation>
    <scope>NUCLEOTIDE SEQUENCE [LARGE SCALE GENOMIC DNA]</scope>
    <source>
        <strain evidence="3 4">XSD2</strain>
    </source>
</reference>
<dbReference type="AlphaFoldDB" id="A0A399T1S6"/>
<dbReference type="Proteomes" id="UP000265926">
    <property type="component" value="Unassembled WGS sequence"/>
</dbReference>
<dbReference type="Gene3D" id="3.40.720.10">
    <property type="entry name" value="Alkaline Phosphatase, subunit A"/>
    <property type="match status" value="1"/>
</dbReference>
<evidence type="ECO:0000313" key="3">
    <source>
        <dbReference type="EMBL" id="RIJ47893.1"/>
    </source>
</evidence>
<name>A0A399T1S6_9BACT</name>
<comment type="caution">
    <text evidence="3">The sequence shown here is derived from an EMBL/GenBank/DDBJ whole genome shotgun (WGS) entry which is preliminary data.</text>
</comment>
<feature type="signal peptide" evidence="1">
    <location>
        <begin position="1"/>
        <end position="21"/>
    </location>
</feature>
<accession>A0A399T1S6</accession>
<feature type="chain" id="PRO_5017439945" evidence="1">
    <location>
        <begin position="22"/>
        <end position="474"/>
    </location>
</feature>
<evidence type="ECO:0000256" key="1">
    <source>
        <dbReference type="SAM" id="SignalP"/>
    </source>
</evidence>
<keyword evidence="1" id="KW-0732">Signal</keyword>
<proteinExistence type="predicted"/>
<evidence type="ECO:0000313" key="4">
    <source>
        <dbReference type="Proteomes" id="UP000265926"/>
    </source>
</evidence>
<organism evidence="3 4">
    <name type="scientific">Maribellus luteus</name>
    <dbReference type="NCBI Taxonomy" id="2305463"/>
    <lineage>
        <taxon>Bacteria</taxon>
        <taxon>Pseudomonadati</taxon>
        <taxon>Bacteroidota</taxon>
        <taxon>Bacteroidia</taxon>
        <taxon>Marinilabiliales</taxon>
        <taxon>Prolixibacteraceae</taxon>
        <taxon>Maribellus</taxon>
    </lineage>
</organism>
<dbReference type="PANTHER" id="PTHR43108">
    <property type="entry name" value="N-ACETYLGLUCOSAMINE-6-SULFATASE FAMILY MEMBER"/>
    <property type="match status" value="1"/>
</dbReference>
<protein>
    <submittedName>
        <fullName evidence="3">DUF4976 domain-containing protein</fullName>
    </submittedName>
</protein>
<dbReference type="Pfam" id="PF00884">
    <property type="entry name" value="Sulfatase"/>
    <property type="match status" value="1"/>
</dbReference>
<dbReference type="OrthoDB" id="9765065at2"/>
<feature type="domain" description="Sulfatase N-terminal" evidence="2">
    <location>
        <begin position="34"/>
        <end position="374"/>
    </location>
</feature>
<dbReference type="PROSITE" id="PS51257">
    <property type="entry name" value="PROKAR_LIPOPROTEIN"/>
    <property type="match status" value="1"/>
</dbReference>
<dbReference type="SUPFAM" id="SSF53649">
    <property type="entry name" value="Alkaline phosphatase-like"/>
    <property type="match status" value="1"/>
</dbReference>
<sequence length="474" mass="53796">MKTKLFIIVGFLYTISLSLTGCGTGENSSQKQPPNIIFLLTDDQRWDAMGAMGNSIIKTPNMDELANNGVLFTNTHVTTSICCCSRASILSGQYVSRHGINGFSTPFSEEAVQETYPLLLKKNGYSIGFIGKYGIGNPAQFPDTLYDYWACDAKHQPNYENEDESGNFIHYTDVVNKRIMDFLDTYGKEESPFCLSVSFKAPHCEDGDPRQFIYAERYKDLYADVEIPLPETADSSFYNFFPEDFRNPVKNGTTFLNEGRKRWKLRFPNEEKYQESVRSYYRLITGVDDVIGNLRQKLEETGQAANTVIIFMGDNGFYLGEHGLAGKWYAHRESVKVPFFICDPRFDDQFRGQKVNDFALNIDVAPTILALAGVDIPEDVQGVNALGLVTKNASERKEFFYEHKVEIPTIPKSEAVISQKYKYINYPELGTPFEELYDLERDPLEKTNLAGNEDYIDVLNEYRQKLATLAEGAK</sequence>
<dbReference type="InterPro" id="IPR000917">
    <property type="entry name" value="Sulfatase_N"/>
</dbReference>
<evidence type="ECO:0000259" key="2">
    <source>
        <dbReference type="Pfam" id="PF00884"/>
    </source>
</evidence>
<dbReference type="PANTHER" id="PTHR43108:SF6">
    <property type="entry name" value="N-SULPHOGLUCOSAMINE SULPHOHYDROLASE"/>
    <property type="match status" value="1"/>
</dbReference>
<dbReference type="EMBL" id="QWGR01000006">
    <property type="protein sequence ID" value="RIJ47893.1"/>
    <property type="molecule type" value="Genomic_DNA"/>
</dbReference>